<dbReference type="Proteomes" id="UP000617544">
    <property type="component" value="Unassembled WGS sequence"/>
</dbReference>
<evidence type="ECO:0000313" key="2">
    <source>
        <dbReference type="Proteomes" id="UP000617544"/>
    </source>
</evidence>
<dbReference type="InterPro" id="IPR005489">
    <property type="entry name" value="DUF257"/>
</dbReference>
<dbReference type="AlphaFoldDB" id="A0A832T678"/>
<protein>
    <submittedName>
        <fullName evidence="1">DUF257 family protein</fullName>
    </submittedName>
</protein>
<dbReference type="Pfam" id="PF03192">
    <property type="entry name" value="DUF257"/>
    <property type="match status" value="1"/>
</dbReference>
<dbReference type="GeneID" id="1444409"/>
<sequence>MRESPVANLWEKTKFGESILIEFNSVSFPSFGVYSLINWAKEKGYNIVVVDVLDTLKIYMGHEKIAGLDTGIIDDVTVIKIGGRIEIGKILARILITEEKLLENELTRLCKEIKKEKTIIIILGIEKVLSLYSTYTLDVLSLINFILSFIGEEWKKSFYFINVDMMSHLPFPVLQLLEEFATTVIKIVKKGSVLHYTVLKALNVELDGFEGRVNLKALKNHEDFVS</sequence>
<dbReference type="Gene3D" id="3.40.50.11570">
    <property type="entry name" value="Protein of unknown function DUF257"/>
    <property type="match status" value="1"/>
</dbReference>
<comment type="caution">
    <text evidence="1">The sequence shown here is derived from an EMBL/GenBank/DDBJ whole genome shotgun (WGS) entry which is preliminary data.</text>
</comment>
<dbReference type="EMBL" id="DUJN01000004">
    <property type="protein sequence ID" value="HII60908.1"/>
    <property type="molecule type" value="Genomic_DNA"/>
</dbReference>
<dbReference type="OMA" id="RESPVAN"/>
<organism evidence="1 2">
    <name type="scientific">Pyrococcus horikoshii</name>
    <dbReference type="NCBI Taxonomy" id="53953"/>
    <lineage>
        <taxon>Archaea</taxon>
        <taxon>Methanobacteriati</taxon>
        <taxon>Methanobacteriota</taxon>
        <taxon>Thermococci</taxon>
        <taxon>Thermococcales</taxon>
        <taxon>Thermococcaceae</taxon>
        <taxon>Pyrococcus</taxon>
    </lineage>
</organism>
<proteinExistence type="predicted"/>
<dbReference type="RefSeq" id="WP_010884622.1">
    <property type="nucleotide sequence ID" value="NZ_DUJN01000004.1"/>
</dbReference>
<reference evidence="1" key="1">
    <citation type="journal article" date="2020" name="bioRxiv">
        <title>A rank-normalized archaeal taxonomy based on genome phylogeny resolves widespread incomplete and uneven classifications.</title>
        <authorList>
            <person name="Rinke C."/>
            <person name="Chuvochina M."/>
            <person name="Mussig A.J."/>
            <person name="Chaumeil P.-A."/>
            <person name="Waite D.W."/>
            <person name="Whitman W.B."/>
            <person name="Parks D.H."/>
            <person name="Hugenholtz P."/>
        </authorList>
    </citation>
    <scope>NUCLEOTIDE SEQUENCE</scope>
    <source>
        <strain evidence="1">UBA8834</strain>
    </source>
</reference>
<evidence type="ECO:0000313" key="1">
    <source>
        <dbReference type="EMBL" id="HII60908.1"/>
    </source>
</evidence>
<name>A0A832T678_PYRHR</name>
<accession>A0A832T678</accession>
<gene>
    <name evidence="1" type="ORF">HA331_03985</name>
</gene>